<evidence type="ECO:0000256" key="6">
    <source>
        <dbReference type="ARBA" id="ARBA00023242"/>
    </source>
</evidence>
<reference evidence="10" key="3">
    <citation type="journal article" date="2017" name="Nature">
        <title>Genome sequence of the progenitor of the wheat D genome Aegilops tauschii.</title>
        <authorList>
            <person name="Luo M.C."/>
            <person name="Gu Y.Q."/>
            <person name="Puiu D."/>
            <person name="Wang H."/>
            <person name="Twardziok S.O."/>
            <person name="Deal K.R."/>
            <person name="Huo N."/>
            <person name="Zhu T."/>
            <person name="Wang L."/>
            <person name="Wang Y."/>
            <person name="McGuire P.E."/>
            <person name="Liu S."/>
            <person name="Long H."/>
            <person name="Ramasamy R.K."/>
            <person name="Rodriguez J.C."/>
            <person name="Van S.L."/>
            <person name="Yuan L."/>
            <person name="Wang Z."/>
            <person name="Xia Z."/>
            <person name="Xiao L."/>
            <person name="Anderson O.D."/>
            <person name="Ouyang S."/>
            <person name="Liang Y."/>
            <person name="Zimin A.V."/>
            <person name="Pertea G."/>
            <person name="Qi P."/>
            <person name="Bennetzen J.L."/>
            <person name="Dai X."/>
            <person name="Dawson M.W."/>
            <person name="Muller H.G."/>
            <person name="Kugler K."/>
            <person name="Rivarola-Duarte L."/>
            <person name="Spannagl M."/>
            <person name="Mayer K.F.X."/>
            <person name="Lu F.H."/>
            <person name="Bevan M.W."/>
            <person name="Leroy P."/>
            <person name="Li P."/>
            <person name="You F.M."/>
            <person name="Sun Q."/>
            <person name="Liu Z."/>
            <person name="Lyons E."/>
            <person name="Wicker T."/>
            <person name="Salzberg S.L."/>
            <person name="Devos K.M."/>
            <person name="Dvorak J."/>
        </authorList>
    </citation>
    <scope>NUCLEOTIDE SEQUENCE [LARGE SCALE GENOMIC DNA]</scope>
    <source>
        <strain evidence="10">cv. AL8/78</strain>
    </source>
</reference>
<evidence type="ECO:0000256" key="1">
    <source>
        <dbReference type="ARBA" id="ARBA00004123"/>
    </source>
</evidence>
<evidence type="ECO:0000256" key="3">
    <source>
        <dbReference type="ARBA" id="ARBA00023125"/>
    </source>
</evidence>
<dbReference type="PROSITE" id="PS51032">
    <property type="entry name" value="AP2_ERF"/>
    <property type="match status" value="1"/>
</dbReference>
<protein>
    <recommendedName>
        <fullName evidence="9">AP2/ERF domain-containing protein</fullName>
    </recommendedName>
</protein>
<evidence type="ECO:0000313" key="11">
    <source>
        <dbReference type="Proteomes" id="UP000015105"/>
    </source>
</evidence>
<dbReference type="Proteomes" id="UP000015105">
    <property type="component" value="Chromosome 4D"/>
</dbReference>
<dbReference type="Gramene" id="AET4Gv20185700.1">
    <property type="protein sequence ID" value="AET4Gv20185700.1"/>
    <property type="gene ID" value="AET4Gv20185700"/>
</dbReference>
<evidence type="ECO:0000256" key="7">
    <source>
        <dbReference type="ARBA" id="ARBA00024343"/>
    </source>
</evidence>
<dbReference type="InterPro" id="IPR016177">
    <property type="entry name" value="DNA-bd_dom_sf"/>
</dbReference>
<dbReference type="SUPFAM" id="SSF54171">
    <property type="entry name" value="DNA-binding domain"/>
    <property type="match status" value="1"/>
</dbReference>
<keyword evidence="3" id="KW-0238">DNA-binding</keyword>
<evidence type="ECO:0000256" key="4">
    <source>
        <dbReference type="ARBA" id="ARBA00023159"/>
    </source>
</evidence>
<keyword evidence="6" id="KW-0539">Nucleus</keyword>
<keyword evidence="8" id="KW-0812">Transmembrane</keyword>
<dbReference type="GO" id="GO:0003700">
    <property type="term" value="F:DNA-binding transcription factor activity"/>
    <property type="evidence" value="ECO:0007669"/>
    <property type="project" value="InterPro"/>
</dbReference>
<dbReference type="PANTHER" id="PTHR31985:SF224">
    <property type="entry name" value="AP2 DOMAIN CONTAINING PROTEIN, EXPRESSED"/>
    <property type="match status" value="1"/>
</dbReference>
<reference evidence="10" key="5">
    <citation type="journal article" date="2021" name="G3 (Bethesda)">
        <title>Aegilops tauschii genome assembly Aet v5.0 features greater sequence contiguity and improved annotation.</title>
        <authorList>
            <person name="Wang L."/>
            <person name="Zhu T."/>
            <person name="Rodriguez J.C."/>
            <person name="Deal K.R."/>
            <person name="Dubcovsky J."/>
            <person name="McGuire P.E."/>
            <person name="Lux T."/>
            <person name="Spannagl M."/>
            <person name="Mayer K.F.X."/>
            <person name="Baldrich P."/>
            <person name="Meyers B.C."/>
            <person name="Huo N."/>
            <person name="Gu Y.Q."/>
            <person name="Zhou H."/>
            <person name="Devos K.M."/>
            <person name="Bennetzen J.L."/>
            <person name="Unver T."/>
            <person name="Budak H."/>
            <person name="Gulick P.J."/>
            <person name="Galiba G."/>
            <person name="Kalapos B."/>
            <person name="Nelson D.R."/>
            <person name="Li P."/>
            <person name="You F.M."/>
            <person name="Luo M.C."/>
            <person name="Dvorak J."/>
        </authorList>
    </citation>
    <scope>NUCLEOTIDE SEQUENCE [LARGE SCALE GENOMIC DNA]</scope>
    <source>
        <strain evidence="10">cv. AL8/78</strain>
    </source>
</reference>
<feature type="domain" description="AP2/ERF" evidence="9">
    <location>
        <begin position="106"/>
        <end position="140"/>
    </location>
</feature>
<dbReference type="Gene3D" id="3.30.730.10">
    <property type="entry name" value="AP2/ERF domain"/>
    <property type="match status" value="1"/>
</dbReference>
<dbReference type="InterPro" id="IPR001471">
    <property type="entry name" value="AP2/ERF_dom"/>
</dbReference>
<dbReference type="InterPro" id="IPR036955">
    <property type="entry name" value="AP2/ERF_dom_sf"/>
</dbReference>
<dbReference type="EnsemblPlants" id="AET4Gv20185700.1">
    <property type="protein sequence ID" value="AET4Gv20185700.1"/>
    <property type="gene ID" value="AET4Gv20185700"/>
</dbReference>
<feature type="transmembrane region" description="Helical" evidence="8">
    <location>
        <begin position="21"/>
        <end position="41"/>
    </location>
</feature>
<reference evidence="11" key="1">
    <citation type="journal article" date="2014" name="Science">
        <title>Ancient hybridizations among the ancestral genomes of bread wheat.</title>
        <authorList>
            <consortium name="International Wheat Genome Sequencing Consortium,"/>
            <person name="Marcussen T."/>
            <person name="Sandve S.R."/>
            <person name="Heier L."/>
            <person name="Spannagl M."/>
            <person name="Pfeifer M."/>
            <person name="Jakobsen K.S."/>
            <person name="Wulff B.B."/>
            <person name="Steuernagel B."/>
            <person name="Mayer K.F."/>
            <person name="Olsen O.A."/>
        </authorList>
    </citation>
    <scope>NUCLEOTIDE SEQUENCE [LARGE SCALE GENOMIC DNA]</scope>
    <source>
        <strain evidence="11">cv. AL8/78</strain>
    </source>
</reference>
<keyword evidence="8" id="KW-0472">Membrane</keyword>
<dbReference type="SMART" id="SM00380">
    <property type="entry name" value="AP2"/>
    <property type="match status" value="1"/>
</dbReference>
<evidence type="ECO:0000256" key="8">
    <source>
        <dbReference type="SAM" id="Phobius"/>
    </source>
</evidence>
<comment type="similarity">
    <text evidence="7">Belongs to the AP2/ERF transcription factor family. ERF subfamily.</text>
</comment>
<dbReference type="GO" id="GO:0005634">
    <property type="term" value="C:nucleus"/>
    <property type="evidence" value="ECO:0007669"/>
    <property type="project" value="UniProtKB-SubCell"/>
</dbReference>
<keyword evidence="5" id="KW-0804">Transcription</keyword>
<keyword evidence="8" id="KW-1133">Transmembrane helix</keyword>
<name>A0A453HGX5_AEGTS</name>
<keyword evidence="4" id="KW-0010">Activator</keyword>
<evidence type="ECO:0000256" key="5">
    <source>
        <dbReference type="ARBA" id="ARBA00023163"/>
    </source>
</evidence>
<sequence>SSNTTPRPMHAPMHFKFSTHLFFSLIFTPAHLTISASLFLVDLCPFYPYIYPHARLQSNTNLELTLRHSCSKELLVLTQAHHIASIVIAAMEVVPDNAAGVAAAEQYRGVRKRKWGKWVSEIREPGKKTRIWLGSFESPE</sequence>
<keyword evidence="2" id="KW-0805">Transcription regulation</keyword>
<proteinExistence type="inferred from homology"/>
<evidence type="ECO:0000259" key="9">
    <source>
        <dbReference type="PROSITE" id="PS51032"/>
    </source>
</evidence>
<dbReference type="PRINTS" id="PR00367">
    <property type="entry name" value="ETHRSPELEMNT"/>
</dbReference>
<accession>A0A453HGX5</accession>
<keyword evidence="11" id="KW-1185">Reference proteome</keyword>
<reference evidence="11" key="2">
    <citation type="journal article" date="2017" name="Nat. Plants">
        <title>The Aegilops tauschii genome reveals multiple impacts of transposons.</title>
        <authorList>
            <person name="Zhao G."/>
            <person name="Zou C."/>
            <person name="Li K."/>
            <person name="Wang K."/>
            <person name="Li T."/>
            <person name="Gao L."/>
            <person name="Zhang X."/>
            <person name="Wang H."/>
            <person name="Yang Z."/>
            <person name="Liu X."/>
            <person name="Jiang W."/>
            <person name="Mao L."/>
            <person name="Kong X."/>
            <person name="Jiao Y."/>
            <person name="Jia J."/>
        </authorList>
    </citation>
    <scope>NUCLEOTIDE SEQUENCE [LARGE SCALE GENOMIC DNA]</scope>
    <source>
        <strain evidence="11">cv. AL8/78</strain>
    </source>
</reference>
<dbReference type="PANTHER" id="PTHR31985">
    <property type="entry name" value="ETHYLENE-RESPONSIVE TRANSCRIPTION FACTOR ERF042-RELATED"/>
    <property type="match status" value="1"/>
</dbReference>
<dbReference type="CDD" id="cd00018">
    <property type="entry name" value="AP2"/>
    <property type="match status" value="1"/>
</dbReference>
<comment type="subcellular location">
    <subcellularLocation>
        <location evidence="1">Nucleus</location>
    </subcellularLocation>
</comment>
<dbReference type="InterPro" id="IPR051032">
    <property type="entry name" value="AP2/ERF_TF_ERF_subfamily"/>
</dbReference>
<reference evidence="10" key="4">
    <citation type="submission" date="2019-03" db="UniProtKB">
        <authorList>
            <consortium name="EnsemblPlants"/>
        </authorList>
    </citation>
    <scope>IDENTIFICATION</scope>
</reference>
<evidence type="ECO:0000256" key="2">
    <source>
        <dbReference type="ARBA" id="ARBA00023015"/>
    </source>
</evidence>
<evidence type="ECO:0000313" key="10">
    <source>
        <dbReference type="EnsemblPlants" id="AET4Gv20185700.1"/>
    </source>
</evidence>
<dbReference type="AlphaFoldDB" id="A0A453HGX5"/>
<dbReference type="GO" id="GO:0003677">
    <property type="term" value="F:DNA binding"/>
    <property type="evidence" value="ECO:0007669"/>
    <property type="project" value="UniProtKB-KW"/>
</dbReference>
<organism evidence="10 11">
    <name type="scientific">Aegilops tauschii subsp. strangulata</name>
    <name type="common">Goatgrass</name>
    <dbReference type="NCBI Taxonomy" id="200361"/>
    <lineage>
        <taxon>Eukaryota</taxon>
        <taxon>Viridiplantae</taxon>
        <taxon>Streptophyta</taxon>
        <taxon>Embryophyta</taxon>
        <taxon>Tracheophyta</taxon>
        <taxon>Spermatophyta</taxon>
        <taxon>Magnoliopsida</taxon>
        <taxon>Liliopsida</taxon>
        <taxon>Poales</taxon>
        <taxon>Poaceae</taxon>
        <taxon>BOP clade</taxon>
        <taxon>Pooideae</taxon>
        <taxon>Triticodae</taxon>
        <taxon>Triticeae</taxon>
        <taxon>Triticinae</taxon>
        <taxon>Aegilops</taxon>
    </lineage>
</organism>